<feature type="compositionally biased region" description="Polar residues" evidence="3">
    <location>
        <begin position="240"/>
        <end position="259"/>
    </location>
</feature>
<evidence type="ECO:0000259" key="4">
    <source>
        <dbReference type="PROSITE" id="PS50222"/>
    </source>
</evidence>
<dbReference type="CDD" id="cd21504">
    <property type="entry name" value="PPP2R3A_B-like"/>
    <property type="match status" value="1"/>
</dbReference>
<protein>
    <recommendedName>
        <fullName evidence="4">EF-hand domain-containing protein</fullName>
    </recommendedName>
</protein>
<accession>A0A8J4Q3Z0</accession>
<dbReference type="InterPro" id="IPR011992">
    <property type="entry name" value="EF-hand-dom_pair"/>
</dbReference>
<dbReference type="Pfam" id="PF13499">
    <property type="entry name" value="EF-hand_7"/>
    <property type="match status" value="1"/>
</dbReference>
<dbReference type="GO" id="GO:0005509">
    <property type="term" value="F:calcium ion binding"/>
    <property type="evidence" value="ECO:0007669"/>
    <property type="project" value="InterPro"/>
</dbReference>
<dbReference type="InterPro" id="IPR018247">
    <property type="entry name" value="EF_Hand_1_Ca_BS"/>
</dbReference>
<feature type="region of interest" description="Disordered" evidence="3">
    <location>
        <begin position="192"/>
        <end position="270"/>
    </location>
</feature>
<feature type="region of interest" description="Disordered" evidence="3">
    <location>
        <begin position="697"/>
        <end position="761"/>
    </location>
</feature>
<feature type="compositionally biased region" description="Low complexity" evidence="3">
    <location>
        <begin position="76"/>
        <end position="92"/>
    </location>
</feature>
<feature type="compositionally biased region" description="Acidic residues" evidence="3">
    <location>
        <begin position="701"/>
        <end position="734"/>
    </location>
</feature>
<dbReference type="EMBL" id="AJWJ01000005">
    <property type="protein sequence ID" value="KAF2078424.1"/>
    <property type="molecule type" value="Genomic_DNA"/>
</dbReference>
<keyword evidence="6" id="KW-1185">Reference proteome</keyword>
<feature type="domain" description="EF-hand" evidence="4">
    <location>
        <begin position="571"/>
        <end position="606"/>
    </location>
</feature>
<sequence>MHDLNSFDEKQTNTDCIINAKLKITELFLTWLSNPDTGHYINDLLDGINNDFNILDTNVKVPTDGSNPNGISSMESSPTSTTPIQDTASTTTDTDDNQHIDDIPTTPIITVSHHNTPDDKMDISNDTTTTTTISSPVQEDTLVPAIINQQQQSQPQKDTQDVKMEDINQPQQPPPPQDVKVNVLEEKQLEEQIVPEKESVQQPDVKLQQPQESVQIIKEKQPQQLDFDQETKSDYHESTFDSTTPTNESASPTTNASEFNSDHEKDEEEEQKIVVPQFYFPRKTNLKPVSDRLRAYIKKRFSSFGRKLTNEQIQQQQSPSSPQLTSLFFIDTFVEFELLIKGFWSYPRILNRLLYIHIISNISEPYISSESFIEYWRNNINGKEPEEILFNILKKSPDSQYLTFEDFFLFSKTLTETHPGLEFLKNTPEFQDRYQETIVVRIFYSTCKNRGRITVKDLKSSNFIKCLHLLDAEPDINKHLDYFSYEHFYVIYCRFWELDTDHDLYIDANDLLKYGKCCLTCKIVERIIENRIFTKDVSHNHNNNDITNCPCFKKMSYQDFVWFILSEEDKTSDTSIEYWYKCLDTDGDGFLSLYEMEYFYQEQKQRLDYLNLDPPTFSDLLCQILDMIKPKSIEKISISDLKKSKMAGYLYNVLFNITKFLQQESRESNSCGRTMSDWNRFALQEYEKALFEEVIHQSGDIVDEYGEDEDDDEDEEEEDEEDEDDDDEDEDGTSDYDPTLANGTLSNYNDRDDDDDFDYED</sequence>
<feature type="region of interest" description="Disordered" evidence="3">
    <location>
        <begin position="63"/>
        <end position="178"/>
    </location>
</feature>
<dbReference type="InterPro" id="IPR041534">
    <property type="entry name" value="EF-hand_13"/>
</dbReference>
<evidence type="ECO:0000313" key="6">
    <source>
        <dbReference type="Proteomes" id="UP000695562"/>
    </source>
</evidence>
<gene>
    <name evidence="5" type="ORF">CYY_000291</name>
</gene>
<reference evidence="5" key="1">
    <citation type="submission" date="2020-01" db="EMBL/GenBank/DDBJ databases">
        <title>Development of genomics and gene disruption for Polysphondylium violaceum indicates a role for the polyketide synthase stlB in stalk morphogenesis.</title>
        <authorList>
            <person name="Narita B."/>
            <person name="Kawabe Y."/>
            <person name="Kin K."/>
            <person name="Saito T."/>
            <person name="Gibbs R."/>
            <person name="Kuspa A."/>
            <person name="Muzny D."/>
            <person name="Queller D."/>
            <person name="Richards S."/>
            <person name="Strassman J."/>
            <person name="Sucgang R."/>
            <person name="Worley K."/>
            <person name="Schaap P."/>
        </authorList>
    </citation>
    <scope>NUCLEOTIDE SEQUENCE</scope>
    <source>
        <strain evidence="5">QSvi11</strain>
    </source>
</reference>
<dbReference type="InterPro" id="IPR002048">
    <property type="entry name" value="EF_hand_dom"/>
</dbReference>
<dbReference type="Proteomes" id="UP000695562">
    <property type="component" value="Unassembled WGS sequence"/>
</dbReference>
<dbReference type="AlphaFoldDB" id="A0A8J4Q3Z0"/>
<evidence type="ECO:0000313" key="5">
    <source>
        <dbReference type="EMBL" id="KAF2078424.1"/>
    </source>
</evidence>
<dbReference type="PANTHER" id="PTHR14095:SF0">
    <property type="entry name" value="MIP22305P"/>
    <property type="match status" value="1"/>
</dbReference>
<feature type="compositionally biased region" description="Basic and acidic residues" evidence="3">
    <location>
        <begin position="229"/>
        <end position="239"/>
    </location>
</feature>
<dbReference type="SUPFAM" id="SSF47473">
    <property type="entry name" value="EF-hand"/>
    <property type="match status" value="1"/>
</dbReference>
<organism evidence="5 6">
    <name type="scientific">Polysphondylium violaceum</name>
    <dbReference type="NCBI Taxonomy" id="133409"/>
    <lineage>
        <taxon>Eukaryota</taxon>
        <taxon>Amoebozoa</taxon>
        <taxon>Evosea</taxon>
        <taxon>Eumycetozoa</taxon>
        <taxon>Dictyostelia</taxon>
        <taxon>Dictyosteliales</taxon>
        <taxon>Dictyosteliaceae</taxon>
        <taxon>Polysphondylium</taxon>
    </lineage>
</organism>
<proteinExistence type="predicted"/>
<comment type="caution">
    <text evidence="5">The sequence shown here is derived from an EMBL/GenBank/DDBJ whole genome shotgun (WGS) entry which is preliminary data.</text>
</comment>
<feature type="compositionally biased region" description="Polar residues" evidence="3">
    <location>
        <begin position="64"/>
        <end position="75"/>
    </location>
</feature>
<dbReference type="OrthoDB" id="5586at2759"/>
<feature type="compositionally biased region" description="Acidic residues" evidence="3">
    <location>
        <begin position="751"/>
        <end position="761"/>
    </location>
</feature>
<evidence type="ECO:0000256" key="2">
    <source>
        <dbReference type="ARBA" id="ARBA00022837"/>
    </source>
</evidence>
<dbReference type="FunFam" id="1.10.238.10:FF:000025">
    <property type="entry name" value="serine/threonine-protein phosphatase 2A regulatory subunit B'' subunit alpha"/>
    <property type="match status" value="1"/>
</dbReference>
<name>A0A8J4Q3Z0_9MYCE</name>
<evidence type="ECO:0000256" key="3">
    <source>
        <dbReference type="SAM" id="MobiDB-lite"/>
    </source>
</evidence>
<dbReference type="FunFam" id="1.10.238.220:FF:000003">
    <property type="entry name" value="Phosphoprotein phosphatase 2A regulatory subunit"/>
    <property type="match status" value="1"/>
</dbReference>
<keyword evidence="2" id="KW-0106">Calcium</keyword>
<evidence type="ECO:0000256" key="1">
    <source>
        <dbReference type="ARBA" id="ARBA00022723"/>
    </source>
</evidence>
<keyword evidence="1" id="KW-0479">Metal-binding</keyword>
<dbReference type="Pfam" id="PF17958">
    <property type="entry name" value="EF-hand_13"/>
    <property type="match status" value="1"/>
</dbReference>
<dbReference type="PANTHER" id="PTHR14095">
    <property type="entry name" value="PHOSPHATASE 2A REGULATORY SUBUNIT-RELATED"/>
    <property type="match status" value="1"/>
</dbReference>
<dbReference type="PROSITE" id="PS00018">
    <property type="entry name" value="EF_HAND_1"/>
    <property type="match status" value="1"/>
</dbReference>
<dbReference type="Gene3D" id="1.10.238.10">
    <property type="entry name" value="EF-hand"/>
    <property type="match status" value="1"/>
</dbReference>
<dbReference type="Gene3D" id="1.10.238.220">
    <property type="match status" value="1"/>
</dbReference>
<dbReference type="PROSITE" id="PS50222">
    <property type="entry name" value="EF_HAND_2"/>
    <property type="match status" value="1"/>
</dbReference>
<dbReference type="GO" id="GO:0019888">
    <property type="term" value="F:protein phosphatase regulator activity"/>
    <property type="evidence" value="ECO:0007669"/>
    <property type="project" value="TreeGrafter"/>
</dbReference>
<dbReference type="GO" id="GO:0000159">
    <property type="term" value="C:protein phosphatase type 2A complex"/>
    <property type="evidence" value="ECO:0007669"/>
    <property type="project" value="TreeGrafter"/>
</dbReference>